<dbReference type="Gene3D" id="2.40.170.20">
    <property type="entry name" value="TonB-dependent receptor, beta-barrel domain"/>
    <property type="match status" value="1"/>
</dbReference>
<evidence type="ECO:0000256" key="6">
    <source>
        <dbReference type="ARBA" id="ARBA00023077"/>
    </source>
</evidence>
<name>A0ABM7YL70_9BURK</name>
<keyword evidence="5 10" id="KW-0812">Transmembrane</keyword>
<feature type="chain" id="PRO_5045782953" evidence="12">
    <location>
        <begin position="16"/>
        <end position="724"/>
    </location>
</feature>
<feature type="domain" description="TonB-dependent receptor plug" evidence="14">
    <location>
        <begin position="63"/>
        <end position="161"/>
    </location>
</feature>
<keyword evidence="8 15" id="KW-0675">Receptor</keyword>
<dbReference type="Pfam" id="PF00593">
    <property type="entry name" value="TonB_dep_Rec_b-barrel"/>
    <property type="match status" value="1"/>
</dbReference>
<organism evidence="15 16">
    <name type="scientific">Sphaerotilus microaerophilus</name>
    <dbReference type="NCBI Taxonomy" id="2914710"/>
    <lineage>
        <taxon>Bacteria</taxon>
        <taxon>Pseudomonadati</taxon>
        <taxon>Pseudomonadota</taxon>
        <taxon>Betaproteobacteria</taxon>
        <taxon>Burkholderiales</taxon>
        <taxon>Sphaerotilaceae</taxon>
        <taxon>Sphaerotilus</taxon>
    </lineage>
</organism>
<protein>
    <submittedName>
        <fullName evidence="15">Ferric siderophore receptor</fullName>
    </submittedName>
</protein>
<dbReference type="PROSITE" id="PS52016">
    <property type="entry name" value="TONB_DEPENDENT_REC_3"/>
    <property type="match status" value="1"/>
</dbReference>
<evidence type="ECO:0000259" key="13">
    <source>
        <dbReference type="Pfam" id="PF00593"/>
    </source>
</evidence>
<dbReference type="Proteomes" id="UP001057498">
    <property type="component" value="Chromosome"/>
</dbReference>
<evidence type="ECO:0000313" key="15">
    <source>
        <dbReference type="EMBL" id="BDI05111.1"/>
    </source>
</evidence>
<evidence type="ECO:0000256" key="7">
    <source>
        <dbReference type="ARBA" id="ARBA00023136"/>
    </source>
</evidence>
<keyword evidence="7 10" id="KW-0472">Membrane</keyword>
<dbReference type="PANTHER" id="PTHR32552:SF83">
    <property type="entry name" value="BLR3904 PROTEIN"/>
    <property type="match status" value="1"/>
</dbReference>
<dbReference type="InterPro" id="IPR036942">
    <property type="entry name" value="Beta-barrel_TonB_sf"/>
</dbReference>
<dbReference type="InterPro" id="IPR000531">
    <property type="entry name" value="Beta-barrel_TonB"/>
</dbReference>
<keyword evidence="6 11" id="KW-0798">TonB box</keyword>
<dbReference type="InterPro" id="IPR039426">
    <property type="entry name" value="TonB-dep_rcpt-like"/>
</dbReference>
<evidence type="ECO:0000256" key="4">
    <source>
        <dbReference type="ARBA" id="ARBA00022452"/>
    </source>
</evidence>
<evidence type="ECO:0000256" key="2">
    <source>
        <dbReference type="ARBA" id="ARBA00009810"/>
    </source>
</evidence>
<sequence length="724" mass="78723">MAYAALLACAGPAMAQTTSPATQATLAPQASTAAPVPQAALDTVTITGRNSAPAVSGFGDQPLATTPISASRYGEAELAEQGVTRLSGLTGLNASVSDAYNTTGYWDYLTVRGFLLDNRFNYRRDGLPVNAETSLPLANKSGVELLRGSSGIQAGTSAPGGLVNLLVKRPDRDLTRFHLGWAEGGRVGAQADVSRRLGEAGEFGLRGNLLVERLDTPTQNTRGQRHVAALAADWRGPGGSLLEAEVEHSRQRQPSVPGFSMLGNSIPSPADPRINLNNQAWSQPVLLQGDTASLRWTQPLEAGWKFVAHGMTQRLKNDDRIAFPYGLFDANYNCNPCDRYAANGDLTLWDFRSENERRRSDALDLGVQGKAQLAGLPHQLAGGLLLTRYQQRMQPQVYDIAGTGNASGAIQVTTTATVNDQNTNRDERSSEFYLRDAIRLAPQWQAWLGLRLTRLQRESVRTDGSRASDYSDSFTTPWLALSHEWAPQHIVFASWGRGAESDVAPNRTYVVNRGEAVLARSRQWEIGAKGTQRQRNWSLTYFDIQRAQTANLGSACSSSTADSCTFTFDGVAHHRGLEGELSQQFGPLRLEGSALLLRARREGSANAAVNGQRPPNVPEYTAKAGASYTVASLPGLTLGAAAVHEGGRTLLPTDGQLRIPAWTRLDANAQWQQALADQRRLTWSAGITNLANRRAWRDAPYQFEHIYLFPLPERSLRLGLQIDL</sequence>
<evidence type="ECO:0000256" key="5">
    <source>
        <dbReference type="ARBA" id="ARBA00022692"/>
    </source>
</evidence>
<evidence type="ECO:0000256" key="1">
    <source>
        <dbReference type="ARBA" id="ARBA00004571"/>
    </source>
</evidence>
<keyword evidence="3 10" id="KW-0813">Transport</keyword>
<reference evidence="15" key="1">
    <citation type="submission" date="2022-04" db="EMBL/GenBank/DDBJ databases">
        <title>Whole genome sequence of Sphaerotilus sp. FB-5.</title>
        <authorList>
            <person name="Takeda M."/>
            <person name="Narihara S."/>
            <person name="Akimoto M."/>
            <person name="Akimoto R."/>
            <person name="Nishiyashiki S."/>
            <person name="Murakami T."/>
        </authorList>
    </citation>
    <scope>NUCLEOTIDE SEQUENCE</scope>
    <source>
        <strain evidence="15">FB-5</strain>
    </source>
</reference>
<proteinExistence type="inferred from homology"/>
<keyword evidence="4 10" id="KW-1134">Transmembrane beta strand</keyword>
<evidence type="ECO:0000256" key="3">
    <source>
        <dbReference type="ARBA" id="ARBA00022448"/>
    </source>
</evidence>
<feature type="domain" description="TonB-dependent receptor-like beta-barrel" evidence="13">
    <location>
        <begin position="253"/>
        <end position="690"/>
    </location>
</feature>
<comment type="similarity">
    <text evidence="2 10 11">Belongs to the TonB-dependent receptor family.</text>
</comment>
<evidence type="ECO:0000256" key="12">
    <source>
        <dbReference type="SAM" id="SignalP"/>
    </source>
</evidence>
<accession>A0ABM7YL70</accession>
<evidence type="ECO:0000256" key="8">
    <source>
        <dbReference type="ARBA" id="ARBA00023170"/>
    </source>
</evidence>
<comment type="subcellular location">
    <subcellularLocation>
        <location evidence="1 10">Cell outer membrane</location>
        <topology evidence="1 10">Multi-pass membrane protein</topology>
    </subcellularLocation>
</comment>
<dbReference type="EMBL" id="AP025730">
    <property type="protein sequence ID" value="BDI05111.1"/>
    <property type="molecule type" value="Genomic_DNA"/>
</dbReference>
<keyword evidence="12" id="KW-0732">Signal</keyword>
<dbReference type="RefSeq" id="WP_251973172.1">
    <property type="nucleotide sequence ID" value="NZ_AP025730.1"/>
</dbReference>
<gene>
    <name evidence="15" type="primary">bfrC</name>
    <name evidence="15" type="ORF">CATMQ487_20810</name>
</gene>
<dbReference type="Pfam" id="PF07715">
    <property type="entry name" value="Plug"/>
    <property type="match status" value="1"/>
</dbReference>
<evidence type="ECO:0000259" key="14">
    <source>
        <dbReference type="Pfam" id="PF07715"/>
    </source>
</evidence>
<dbReference type="InterPro" id="IPR037066">
    <property type="entry name" value="Plug_dom_sf"/>
</dbReference>
<dbReference type="PANTHER" id="PTHR32552">
    <property type="entry name" value="FERRICHROME IRON RECEPTOR-RELATED"/>
    <property type="match status" value="1"/>
</dbReference>
<keyword evidence="9 10" id="KW-0998">Cell outer membrane</keyword>
<evidence type="ECO:0000256" key="9">
    <source>
        <dbReference type="ARBA" id="ARBA00023237"/>
    </source>
</evidence>
<dbReference type="InterPro" id="IPR012910">
    <property type="entry name" value="Plug_dom"/>
</dbReference>
<feature type="signal peptide" evidence="12">
    <location>
        <begin position="1"/>
        <end position="15"/>
    </location>
</feature>
<dbReference type="SUPFAM" id="SSF56935">
    <property type="entry name" value="Porins"/>
    <property type="match status" value="1"/>
</dbReference>
<dbReference type="Gene3D" id="2.170.130.10">
    <property type="entry name" value="TonB-dependent receptor, plug domain"/>
    <property type="match status" value="1"/>
</dbReference>
<evidence type="ECO:0000256" key="11">
    <source>
        <dbReference type="RuleBase" id="RU003357"/>
    </source>
</evidence>
<keyword evidence="16" id="KW-1185">Reference proteome</keyword>
<evidence type="ECO:0000313" key="16">
    <source>
        <dbReference type="Proteomes" id="UP001057498"/>
    </source>
</evidence>
<evidence type="ECO:0000256" key="10">
    <source>
        <dbReference type="PROSITE-ProRule" id="PRU01360"/>
    </source>
</evidence>